<name>A0A133ZXJ0_9FIRM</name>
<dbReference type="PANTHER" id="PTHR42948">
    <property type="entry name" value="TRANSPORTER"/>
    <property type="match status" value="1"/>
</dbReference>
<dbReference type="EMBL" id="LSDA01000018">
    <property type="protein sequence ID" value="KXB60154.1"/>
    <property type="molecule type" value="Genomic_DNA"/>
</dbReference>
<dbReference type="PROSITE" id="PS50267">
    <property type="entry name" value="NA_NEUROTRAN_SYMP_3"/>
    <property type="match status" value="1"/>
</dbReference>
<evidence type="ECO:0000256" key="1">
    <source>
        <dbReference type="ARBA" id="ARBA00004141"/>
    </source>
</evidence>
<evidence type="ECO:0000256" key="5">
    <source>
        <dbReference type="ARBA" id="ARBA00023136"/>
    </source>
</evidence>
<feature type="transmembrane region" description="Helical" evidence="6">
    <location>
        <begin position="430"/>
        <end position="451"/>
    </location>
</feature>
<keyword evidence="5 6" id="KW-0472">Membrane</keyword>
<dbReference type="GO" id="GO:0016020">
    <property type="term" value="C:membrane"/>
    <property type="evidence" value="ECO:0007669"/>
    <property type="project" value="UniProtKB-SubCell"/>
</dbReference>
<dbReference type="RefSeq" id="WP_060930617.1">
    <property type="nucleotide sequence ID" value="NZ_KQ959780.1"/>
</dbReference>
<dbReference type="PRINTS" id="PR00176">
    <property type="entry name" value="NANEUSMPORT"/>
</dbReference>
<feature type="transmembrane region" description="Helical" evidence="6">
    <location>
        <begin position="257"/>
        <end position="277"/>
    </location>
</feature>
<evidence type="ECO:0000256" key="6">
    <source>
        <dbReference type="SAM" id="Phobius"/>
    </source>
</evidence>
<keyword evidence="8" id="KW-1185">Reference proteome</keyword>
<feature type="transmembrane region" description="Helical" evidence="6">
    <location>
        <begin position="390"/>
        <end position="409"/>
    </location>
</feature>
<protein>
    <submittedName>
        <fullName evidence="7">Sodium:neurotransmitter symporter family protein</fullName>
    </submittedName>
</protein>
<dbReference type="CDD" id="cd10336">
    <property type="entry name" value="SLC6sbd_Tyt1-Like"/>
    <property type="match status" value="1"/>
</dbReference>
<comment type="caution">
    <text evidence="7">The sequence shown here is derived from an EMBL/GenBank/DDBJ whole genome shotgun (WGS) entry which is preliminary data.</text>
</comment>
<feature type="transmembrane region" description="Helical" evidence="6">
    <location>
        <begin position="85"/>
        <end position="106"/>
    </location>
</feature>
<sequence>MERERLKSRLGFILISAGCAIGIGNVWKFPYMTGKGGGGAFVLLYLIFLVMLGLPIMTMEFSVGRAARKSPVLAYQKLEPAGSKWHIHGIVAFIGNYLLMMFYTTVTGWMLHYFYLTVTGRFEGLDSDGVLDVFNTMLTQPGIMIFWMVVVVVVGMFIVSRGLEAGLENITKIVMVTLLVVMIILAINSFFLKGASEGLKYYLIPNISRIEETGIGNVITGAMNQAFFTLSLGIGAMLIFGSYISNDRSMLGESVTIVILDTFVAIVSGLIIFPATFTYGVDQTSGPALIFITLPNIFNKMPLGRLWGSFFFIFMSFAAFSTVLAVFENIVSCGMDLTKKSRKQVSLFNMILIILLSLPCVFGFSIWSFGWLKPFGGSILDLEDFLVSNIILPLGSLVYLLFCVSRYGWGWNNYMKECNKGEGLKMKNWMRFYLTYILPIIVLFIFVFGIYDKFFK</sequence>
<evidence type="ECO:0000256" key="3">
    <source>
        <dbReference type="ARBA" id="ARBA00022692"/>
    </source>
</evidence>
<accession>A0A133ZXJ0</accession>
<evidence type="ECO:0000313" key="7">
    <source>
        <dbReference type="EMBL" id="KXB60154.1"/>
    </source>
</evidence>
<reference evidence="8" key="1">
    <citation type="submission" date="2016-01" db="EMBL/GenBank/DDBJ databases">
        <authorList>
            <person name="Mitreva M."/>
            <person name="Pepin K.H."/>
            <person name="Mihindukulasuriya K.A."/>
            <person name="Fulton R."/>
            <person name="Fronick C."/>
            <person name="O'Laughlin M."/>
            <person name="Miner T."/>
            <person name="Herter B."/>
            <person name="Rosa B.A."/>
            <person name="Cordes M."/>
            <person name="Tomlinson C."/>
            <person name="Wollam A."/>
            <person name="Palsikar V.B."/>
            <person name="Mardis E.R."/>
            <person name="Wilson R.K."/>
        </authorList>
    </citation>
    <scope>NUCLEOTIDE SEQUENCE [LARGE SCALE GENOMIC DNA]</scope>
    <source>
        <strain evidence="8">DNF00896</strain>
    </source>
</reference>
<evidence type="ECO:0000256" key="4">
    <source>
        <dbReference type="ARBA" id="ARBA00022989"/>
    </source>
</evidence>
<feature type="transmembrane region" description="Helical" evidence="6">
    <location>
        <begin position="347"/>
        <end position="370"/>
    </location>
</feature>
<dbReference type="InterPro" id="IPR000175">
    <property type="entry name" value="Na/ntran_symport"/>
</dbReference>
<keyword evidence="2" id="KW-0813">Transport</keyword>
<dbReference type="Pfam" id="PF00209">
    <property type="entry name" value="SNF"/>
    <property type="match status" value="2"/>
</dbReference>
<dbReference type="PATRIC" id="fig|467210.3.peg.682"/>
<dbReference type="Proteomes" id="UP000070394">
    <property type="component" value="Unassembled WGS sequence"/>
</dbReference>
<feature type="transmembrane region" description="Helical" evidence="6">
    <location>
        <begin position="306"/>
        <end position="327"/>
    </location>
</feature>
<gene>
    <name evidence="7" type="ORF">HMPREF1866_00691</name>
</gene>
<dbReference type="AlphaFoldDB" id="A0A133ZXJ0"/>
<dbReference type="NCBIfam" id="NF037979">
    <property type="entry name" value="Na_transp"/>
    <property type="match status" value="1"/>
</dbReference>
<dbReference type="OrthoDB" id="9762833at2"/>
<feature type="transmembrane region" description="Helical" evidence="6">
    <location>
        <begin position="143"/>
        <end position="161"/>
    </location>
</feature>
<dbReference type="STRING" id="467210.HMPREF1866_00691"/>
<comment type="subcellular location">
    <subcellularLocation>
        <location evidence="1">Membrane</location>
        <topology evidence="1">Multi-pass membrane protein</topology>
    </subcellularLocation>
</comment>
<dbReference type="PANTHER" id="PTHR42948:SF1">
    <property type="entry name" value="TRANSPORTER"/>
    <property type="match status" value="1"/>
</dbReference>
<feature type="transmembrane region" description="Helical" evidence="6">
    <location>
        <begin position="12"/>
        <end position="30"/>
    </location>
</feature>
<evidence type="ECO:0000313" key="8">
    <source>
        <dbReference type="Proteomes" id="UP000070394"/>
    </source>
</evidence>
<evidence type="ECO:0000256" key="2">
    <source>
        <dbReference type="ARBA" id="ARBA00022448"/>
    </source>
</evidence>
<dbReference type="InterPro" id="IPR047218">
    <property type="entry name" value="YocR/YhdH-like"/>
</dbReference>
<keyword evidence="3 6" id="KW-0812">Transmembrane</keyword>
<feature type="transmembrane region" description="Helical" evidence="6">
    <location>
        <begin position="226"/>
        <end position="245"/>
    </location>
</feature>
<feature type="transmembrane region" description="Helical" evidence="6">
    <location>
        <begin position="42"/>
        <end position="64"/>
    </location>
</feature>
<dbReference type="SUPFAM" id="SSF161070">
    <property type="entry name" value="SNF-like"/>
    <property type="match status" value="1"/>
</dbReference>
<proteinExistence type="predicted"/>
<dbReference type="InterPro" id="IPR037272">
    <property type="entry name" value="SNS_sf"/>
</dbReference>
<feature type="transmembrane region" description="Helical" evidence="6">
    <location>
        <begin position="173"/>
        <end position="192"/>
    </location>
</feature>
<organism evidence="7 8">
    <name type="scientific">Lachnoanaerobaculum saburreum</name>
    <dbReference type="NCBI Taxonomy" id="467210"/>
    <lineage>
        <taxon>Bacteria</taxon>
        <taxon>Bacillati</taxon>
        <taxon>Bacillota</taxon>
        <taxon>Clostridia</taxon>
        <taxon>Lachnospirales</taxon>
        <taxon>Lachnospiraceae</taxon>
        <taxon>Lachnoanaerobaculum</taxon>
    </lineage>
</organism>
<keyword evidence="4 6" id="KW-1133">Transmembrane helix</keyword>